<protein>
    <recommendedName>
        <fullName evidence="2">starch synthase</fullName>
        <ecNumber evidence="2">2.4.1.21</ecNumber>
    </recommendedName>
</protein>
<dbReference type="EnsemblPlants" id="PGSC0003DMT400035220">
    <property type="protein sequence ID" value="PGSC0003DMT400035220"/>
    <property type="gene ID" value="PGSC0003DMG401013540"/>
</dbReference>
<dbReference type="PANTHER" id="PTHR46083">
    <property type="match status" value="1"/>
</dbReference>
<evidence type="ECO:0000313" key="3">
    <source>
        <dbReference type="EnsemblPlants" id="PGSC0003DMT400035220"/>
    </source>
</evidence>
<dbReference type="EC" id="2.4.1.21" evidence="2"/>
<dbReference type="ExpressionAtlas" id="M1B201">
    <property type="expression patterns" value="baseline"/>
</dbReference>
<dbReference type="GO" id="GO:0009011">
    <property type="term" value="F:alpha-1,4-glucan glucosyltransferase (ADP-glucose donor) activity"/>
    <property type="evidence" value="ECO:0007669"/>
    <property type="project" value="UniProtKB-EC"/>
</dbReference>
<dbReference type="Gramene" id="PGSC0003DMT400035220">
    <property type="protein sequence ID" value="PGSC0003DMT400035220"/>
    <property type="gene ID" value="PGSC0003DMG401013540"/>
</dbReference>
<dbReference type="Proteomes" id="UP000011115">
    <property type="component" value="Unassembled WGS sequence"/>
</dbReference>
<evidence type="ECO:0000313" key="4">
    <source>
        <dbReference type="Proteomes" id="UP000011115"/>
    </source>
</evidence>
<dbReference type="HOGENOM" id="CLU_2077283_0_0_1"/>
<keyword evidence="4" id="KW-1185">Reference proteome</keyword>
<dbReference type="Gene3D" id="3.40.50.2000">
    <property type="entry name" value="Glycogen Phosphorylase B"/>
    <property type="match status" value="2"/>
</dbReference>
<organism evidence="3 4">
    <name type="scientific">Solanum tuberosum</name>
    <name type="common">Potato</name>
    <dbReference type="NCBI Taxonomy" id="4113"/>
    <lineage>
        <taxon>Eukaryota</taxon>
        <taxon>Viridiplantae</taxon>
        <taxon>Streptophyta</taxon>
        <taxon>Embryophyta</taxon>
        <taxon>Tracheophyta</taxon>
        <taxon>Spermatophyta</taxon>
        <taxon>Magnoliopsida</taxon>
        <taxon>eudicotyledons</taxon>
        <taxon>Gunneridae</taxon>
        <taxon>Pentapetalae</taxon>
        <taxon>asterids</taxon>
        <taxon>lamiids</taxon>
        <taxon>Solanales</taxon>
        <taxon>Solanaceae</taxon>
        <taxon>Solanoideae</taxon>
        <taxon>Solaneae</taxon>
        <taxon>Solanum</taxon>
    </lineage>
</organism>
<dbReference type="AlphaFoldDB" id="M1B201"/>
<comment type="catalytic activity">
    <reaction evidence="1">
        <text>[(1-&gt;4)-alpha-D-glucosyl](n) + ADP-alpha-D-glucose = [(1-&gt;4)-alpha-D-glucosyl](n+1) + ADP + H(+)</text>
        <dbReference type="Rhea" id="RHEA:18189"/>
        <dbReference type="Rhea" id="RHEA-COMP:9584"/>
        <dbReference type="Rhea" id="RHEA-COMP:9587"/>
        <dbReference type="ChEBI" id="CHEBI:15378"/>
        <dbReference type="ChEBI" id="CHEBI:15444"/>
        <dbReference type="ChEBI" id="CHEBI:57498"/>
        <dbReference type="ChEBI" id="CHEBI:456216"/>
        <dbReference type="EC" id="2.4.1.21"/>
    </reaction>
</comment>
<evidence type="ECO:0000256" key="1">
    <source>
        <dbReference type="ARBA" id="ARBA00001478"/>
    </source>
</evidence>
<sequence length="118" mass="13520">MVVVQLLLPEIYSFQLKKGNTSKEFLYLFQVPIVRKTGGLADTVFDMDDQSHTEIANGFVFEGIDEGSLNCALGRAFSYYQEKPNEWKAVVQKVMRIDNSWNNTAGKYIDIYNSVRVR</sequence>
<reference evidence="3" key="2">
    <citation type="submission" date="2015-06" db="UniProtKB">
        <authorList>
            <consortium name="EnsemblPlants"/>
        </authorList>
    </citation>
    <scope>IDENTIFICATION</scope>
    <source>
        <strain evidence="3">DM1-3 516 R44</strain>
    </source>
</reference>
<reference evidence="4" key="1">
    <citation type="journal article" date="2011" name="Nature">
        <title>Genome sequence and analysis of the tuber crop potato.</title>
        <authorList>
            <consortium name="The Potato Genome Sequencing Consortium"/>
        </authorList>
    </citation>
    <scope>NUCLEOTIDE SEQUENCE [LARGE SCALE GENOMIC DNA]</scope>
    <source>
        <strain evidence="4">cv. DM1-3 516 R44</strain>
    </source>
</reference>
<accession>M1B201</accession>
<name>M1B201_SOLTU</name>
<dbReference type="PANTHER" id="PTHR46083:SF1">
    <property type="entry name" value="GLYCOGEN SYNTHASE 2-RELATED"/>
    <property type="match status" value="1"/>
</dbReference>
<dbReference type="SUPFAM" id="SSF53756">
    <property type="entry name" value="UDP-Glycosyltransferase/glycogen phosphorylase"/>
    <property type="match status" value="1"/>
</dbReference>
<evidence type="ECO:0000256" key="2">
    <source>
        <dbReference type="ARBA" id="ARBA00012588"/>
    </source>
</evidence>
<proteinExistence type="predicted"/>